<evidence type="ECO:0000313" key="1">
    <source>
        <dbReference type="EMBL" id="KFM74796.1"/>
    </source>
</evidence>
<feature type="non-terminal residue" evidence="1">
    <location>
        <position position="65"/>
    </location>
</feature>
<dbReference type="AlphaFoldDB" id="A0A087UBQ7"/>
<evidence type="ECO:0000313" key="2">
    <source>
        <dbReference type="Proteomes" id="UP000054359"/>
    </source>
</evidence>
<name>A0A087UBQ7_STEMI</name>
<dbReference type="OrthoDB" id="6427837at2759"/>
<reference evidence="1 2" key="1">
    <citation type="submission" date="2013-11" db="EMBL/GenBank/DDBJ databases">
        <title>Genome sequencing of Stegodyphus mimosarum.</title>
        <authorList>
            <person name="Bechsgaard J."/>
        </authorList>
    </citation>
    <scope>NUCLEOTIDE SEQUENCE [LARGE SCALE GENOMIC DNA]</scope>
</reference>
<keyword evidence="2" id="KW-1185">Reference proteome</keyword>
<dbReference type="Proteomes" id="UP000054359">
    <property type="component" value="Unassembled WGS sequence"/>
</dbReference>
<dbReference type="GO" id="GO:0003676">
    <property type="term" value="F:nucleic acid binding"/>
    <property type="evidence" value="ECO:0007669"/>
    <property type="project" value="InterPro"/>
</dbReference>
<protein>
    <submittedName>
        <fullName evidence="1">Uncharacterized protein</fullName>
    </submittedName>
</protein>
<gene>
    <name evidence="1" type="ORF">X975_15822</name>
</gene>
<proteinExistence type="predicted"/>
<dbReference type="InterPro" id="IPR036397">
    <property type="entry name" value="RNaseH_sf"/>
</dbReference>
<dbReference type="EMBL" id="KK119117">
    <property type="protein sequence ID" value="KFM74796.1"/>
    <property type="molecule type" value="Genomic_DNA"/>
</dbReference>
<accession>A0A087UBQ7</accession>
<organism evidence="1 2">
    <name type="scientific">Stegodyphus mimosarum</name>
    <name type="common">African social velvet spider</name>
    <dbReference type="NCBI Taxonomy" id="407821"/>
    <lineage>
        <taxon>Eukaryota</taxon>
        <taxon>Metazoa</taxon>
        <taxon>Ecdysozoa</taxon>
        <taxon>Arthropoda</taxon>
        <taxon>Chelicerata</taxon>
        <taxon>Arachnida</taxon>
        <taxon>Araneae</taxon>
        <taxon>Araneomorphae</taxon>
        <taxon>Entelegynae</taxon>
        <taxon>Eresoidea</taxon>
        <taxon>Eresidae</taxon>
        <taxon>Stegodyphus</taxon>
    </lineage>
</organism>
<sequence length="65" mass="7673">MMAQRYVDDLLWLVTFSYFQGVLKDFYQQDTARPHSGRISECALQGVQMLPWPPFSLDLFPIKYI</sequence>
<dbReference type="Gene3D" id="3.30.420.10">
    <property type="entry name" value="Ribonuclease H-like superfamily/Ribonuclease H"/>
    <property type="match status" value="1"/>
</dbReference>